<dbReference type="GO" id="GO:0009654">
    <property type="term" value="C:photosystem II oxygen evolving complex"/>
    <property type="evidence" value="ECO:0007669"/>
    <property type="project" value="InterPro"/>
</dbReference>
<proteinExistence type="predicted"/>
<organism evidence="5 6">
    <name type="scientific">Acaryochloris thomasi RCC1774</name>
    <dbReference type="NCBI Taxonomy" id="1764569"/>
    <lineage>
        <taxon>Bacteria</taxon>
        <taxon>Bacillati</taxon>
        <taxon>Cyanobacteriota</taxon>
        <taxon>Cyanophyceae</taxon>
        <taxon>Acaryochloridales</taxon>
        <taxon>Acaryochloridaceae</taxon>
        <taxon>Acaryochloris</taxon>
        <taxon>Acaryochloris thomasi</taxon>
    </lineage>
</organism>
<feature type="signal peptide" evidence="4">
    <location>
        <begin position="1"/>
        <end position="36"/>
    </location>
</feature>
<dbReference type="Gene3D" id="1.20.120.290">
    <property type="entry name" value="Oxygen-evolving enhancer protein 3 (PsbQ), four-helix up-down bundle"/>
    <property type="match status" value="1"/>
</dbReference>
<evidence type="ECO:0000256" key="1">
    <source>
        <dbReference type="ARBA" id="ARBA00004370"/>
    </source>
</evidence>
<gene>
    <name evidence="5" type="ORF">C1752_00638</name>
</gene>
<keyword evidence="2" id="KW-0793">Thylakoid</keyword>
<dbReference type="AlphaFoldDB" id="A0A2W1JZQ1"/>
<evidence type="ECO:0000256" key="3">
    <source>
        <dbReference type="ARBA" id="ARBA00023136"/>
    </source>
</evidence>
<feature type="chain" id="PRO_5016086734" description="Photosystem II protein PsbQ" evidence="4">
    <location>
        <begin position="37"/>
        <end position="141"/>
    </location>
</feature>
<dbReference type="GO" id="GO:0019898">
    <property type="term" value="C:extrinsic component of membrane"/>
    <property type="evidence" value="ECO:0007669"/>
    <property type="project" value="InterPro"/>
</dbReference>
<comment type="subcellular location">
    <subcellularLocation>
        <location evidence="1">Membrane</location>
    </subcellularLocation>
</comment>
<evidence type="ECO:0000256" key="2">
    <source>
        <dbReference type="ARBA" id="ARBA00023078"/>
    </source>
</evidence>
<evidence type="ECO:0000313" key="6">
    <source>
        <dbReference type="Proteomes" id="UP000248857"/>
    </source>
</evidence>
<dbReference type="Pfam" id="PF05757">
    <property type="entry name" value="PsbQ"/>
    <property type="match status" value="1"/>
</dbReference>
<dbReference type="InterPro" id="IPR008797">
    <property type="entry name" value="PSII_PsbQ"/>
</dbReference>
<dbReference type="GO" id="GO:0015979">
    <property type="term" value="P:photosynthesis"/>
    <property type="evidence" value="ECO:0007669"/>
    <property type="project" value="InterPro"/>
</dbReference>
<keyword evidence="3" id="KW-0472">Membrane</keyword>
<evidence type="ECO:0000313" key="5">
    <source>
        <dbReference type="EMBL" id="PZD74854.1"/>
    </source>
</evidence>
<comment type="caution">
    <text evidence="5">The sequence shown here is derived from an EMBL/GenBank/DDBJ whole genome shotgun (WGS) entry which is preliminary data.</text>
</comment>
<dbReference type="EMBL" id="PQWO01000002">
    <property type="protein sequence ID" value="PZD74854.1"/>
    <property type="molecule type" value="Genomic_DNA"/>
</dbReference>
<reference evidence="5 6" key="1">
    <citation type="journal article" date="2018" name="Sci. Rep.">
        <title>A novel species of the marine cyanobacterium Acaryochloris with a unique pigment content and lifestyle.</title>
        <authorList>
            <person name="Partensky F."/>
            <person name="Six C."/>
            <person name="Ratin M."/>
            <person name="Garczarek L."/>
            <person name="Vaulot D."/>
            <person name="Probert I."/>
            <person name="Calteau A."/>
            <person name="Gourvil P."/>
            <person name="Marie D."/>
            <person name="Grebert T."/>
            <person name="Bouchier C."/>
            <person name="Le Panse S."/>
            <person name="Gachenot M."/>
            <person name="Rodriguez F."/>
            <person name="Garrido J.L."/>
        </authorList>
    </citation>
    <scope>NUCLEOTIDE SEQUENCE [LARGE SCALE GENOMIC DNA]</scope>
    <source>
        <strain evidence="5 6">RCC1774</strain>
    </source>
</reference>
<keyword evidence="6" id="KW-1185">Reference proteome</keyword>
<name>A0A2W1JZQ1_9CYAN</name>
<dbReference type="OrthoDB" id="425184at2"/>
<dbReference type="GO" id="GO:0005509">
    <property type="term" value="F:calcium ion binding"/>
    <property type="evidence" value="ECO:0007669"/>
    <property type="project" value="InterPro"/>
</dbReference>
<protein>
    <recommendedName>
        <fullName evidence="7">Photosystem II protein PsbQ</fullName>
    </recommendedName>
</protein>
<dbReference type="RefSeq" id="WP_110984626.1">
    <property type="nucleotide sequence ID" value="NZ_CAWNWM010000002.1"/>
</dbReference>
<keyword evidence="4" id="KW-0732">Signal</keyword>
<evidence type="ECO:0008006" key="7">
    <source>
        <dbReference type="Google" id="ProtNLM"/>
    </source>
</evidence>
<accession>A0A2W1JZQ1</accession>
<dbReference type="Proteomes" id="UP000248857">
    <property type="component" value="Unassembled WGS sequence"/>
</dbReference>
<dbReference type="SUPFAM" id="SSF101112">
    <property type="entry name" value="Oxygen-evolving enhancer protein 3"/>
    <property type="match status" value="1"/>
</dbReference>
<evidence type="ECO:0000256" key="4">
    <source>
        <dbReference type="SAM" id="SignalP"/>
    </source>
</evidence>
<dbReference type="InterPro" id="IPR023222">
    <property type="entry name" value="PsbQ-like_dom_sf"/>
</dbReference>
<sequence>MKVKFKQFCKSLLVTVCMAGLLLLTSVNTLTPAAVAASDQVQLYTDSVQSLKDRVPELEPLIQSQNWNGIKTFLRGPLGELGIRLSRLEGALPKSDLTQYRRSVQNLQDHLQKLDVAASKRNVKVAATAYQSILNDFEQIL</sequence>